<dbReference type="SUPFAM" id="SSF57850">
    <property type="entry name" value="RING/U-box"/>
    <property type="match status" value="1"/>
</dbReference>
<keyword evidence="1" id="KW-0479">Metal-binding</keyword>
<dbReference type="Proteomes" id="UP000008066">
    <property type="component" value="Unassembled WGS sequence"/>
</dbReference>
<proteinExistence type="predicted"/>
<dbReference type="eggNOG" id="KOG0802">
    <property type="taxonomic scope" value="Eukaryota"/>
</dbReference>
<feature type="compositionally biased region" description="Polar residues" evidence="5">
    <location>
        <begin position="346"/>
        <end position="368"/>
    </location>
</feature>
<dbReference type="GO" id="GO:0006511">
    <property type="term" value="P:ubiquitin-dependent protein catabolic process"/>
    <property type="evidence" value="ECO:0007669"/>
    <property type="project" value="TreeGrafter"/>
</dbReference>
<gene>
    <name evidence="7" type="ORF">CTHT_0070760</name>
</gene>
<keyword evidence="2 4" id="KW-0863">Zinc-finger</keyword>
<protein>
    <submittedName>
        <fullName evidence="7">SH3 domain-containing protein</fullName>
    </submittedName>
</protein>
<dbReference type="STRING" id="759272.G0SFG8"/>
<evidence type="ECO:0000256" key="1">
    <source>
        <dbReference type="ARBA" id="ARBA00022723"/>
    </source>
</evidence>
<feature type="domain" description="RING-type" evidence="6">
    <location>
        <begin position="29"/>
        <end position="69"/>
    </location>
</feature>
<dbReference type="AlphaFoldDB" id="G0SFG8"/>
<dbReference type="GO" id="GO:0004842">
    <property type="term" value="F:ubiquitin-protein transferase activity"/>
    <property type="evidence" value="ECO:0007669"/>
    <property type="project" value="TreeGrafter"/>
</dbReference>
<dbReference type="KEGG" id="cthr:CTHT_0070760"/>
<dbReference type="GeneID" id="18261114"/>
<dbReference type="GO" id="GO:0008270">
    <property type="term" value="F:zinc ion binding"/>
    <property type="evidence" value="ECO:0007669"/>
    <property type="project" value="UniProtKB-KW"/>
</dbReference>
<dbReference type="PROSITE" id="PS00518">
    <property type="entry name" value="ZF_RING_1"/>
    <property type="match status" value="1"/>
</dbReference>
<organism evidence="8">
    <name type="scientific">Chaetomium thermophilum (strain DSM 1495 / CBS 144.50 / IMI 039719)</name>
    <name type="common">Thermochaetoides thermophila</name>
    <dbReference type="NCBI Taxonomy" id="759272"/>
    <lineage>
        <taxon>Eukaryota</taxon>
        <taxon>Fungi</taxon>
        <taxon>Dikarya</taxon>
        <taxon>Ascomycota</taxon>
        <taxon>Pezizomycotina</taxon>
        <taxon>Sordariomycetes</taxon>
        <taxon>Sordariomycetidae</taxon>
        <taxon>Sordariales</taxon>
        <taxon>Chaetomiaceae</taxon>
        <taxon>Thermochaetoides</taxon>
    </lineage>
</organism>
<name>G0SFG8_CHATD</name>
<dbReference type="PANTHER" id="PTHR16079:SF4">
    <property type="entry name" value="E3 UBIQUITIN-PROTEIN LIGASE CHFR"/>
    <property type="match status" value="1"/>
</dbReference>
<dbReference type="InterPro" id="IPR052256">
    <property type="entry name" value="E3_ubiquitin-ligase_CHFR"/>
</dbReference>
<dbReference type="GO" id="GO:0005634">
    <property type="term" value="C:nucleus"/>
    <property type="evidence" value="ECO:0007669"/>
    <property type="project" value="TreeGrafter"/>
</dbReference>
<feature type="compositionally biased region" description="Low complexity" evidence="5">
    <location>
        <begin position="509"/>
        <end position="519"/>
    </location>
</feature>
<dbReference type="EMBL" id="GL988047">
    <property type="protein sequence ID" value="EGS17733.1"/>
    <property type="molecule type" value="Genomic_DNA"/>
</dbReference>
<evidence type="ECO:0000259" key="6">
    <source>
        <dbReference type="PROSITE" id="PS50089"/>
    </source>
</evidence>
<feature type="region of interest" description="Disordered" evidence="5">
    <location>
        <begin position="267"/>
        <end position="523"/>
    </location>
</feature>
<evidence type="ECO:0000256" key="4">
    <source>
        <dbReference type="PROSITE-ProRule" id="PRU00175"/>
    </source>
</evidence>
<sequence>MAEPSEQTTSQSISTAPAPVVSLETELTCSICTDLLHNPLTLLDCLHTFCGACLKEWFRFQADRIESLPGPPLPREPRSTHAPPAGKQYATPGTMLGCRRYWICFWACTLRRERAKRRKREMDRRYTRGERVMRRLKFEDRSEEEARRDEEERRLIDEVRAVSLREATERALQGSSSSPSGRRERPRDTRAENAAAAATGEQQRRQIEHQASLRSLISLEGGEMTPSDIEREIEEFARQIQEEGLLDGIDLDNIDLSTNDELSRKITEAYRRRQREKARRQREQRARSTSRAPTMGSERERGRERDPDRDREGERDQDRERERNRERDRSTAPPRSASRNRDPSARPTSRHSMAGHTSSHSRAPSVTSVDDRARYPPSASASASALLEVPDPTTVRRRRASSAGRSATIPPVQLEGRVPERARSETGTRDSSSTRGSDGRSSGSPTTTTAPASSGSRTSSFSSRTGAIPGDRLSVPGPLPSRDPSPETRHRHRQTPLILLPPPIPNPTPASASATSNFPPFVPERASDQSALFNLLPPIHPKRAALLLSEMQSPRRR</sequence>
<feature type="compositionally biased region" description="Low complexity" evidence="5">
    <location>
        <begin position="429"/>
        <end position="466"/>
    </location>
</feature>
<feature type="region of interest" description="Disordered" evidence="5">
    <location>
        <begin position="68"/>
        <end position="90"/>
    </location>
</feature>
<feature type="compositionally biased region" description="Basic and acidic residues" evidence="5">
    <location>
        <begin position="417"/>
        <end position="428"/>
    </location>
</feature>
<feature type="compositionally biased region" description="Basic and acidic residues" evidence="5">
    <location>
        <begin position="181"/>
        <end position="191"/>
    </location>
</feature>
<reference evidence="7 8" key="1">
    <citation type="journal article" date="2011" name="Cell">
        <title>Insight into structure and assembly of the nuclear pore complex by utilizing the genome of a eukaryotic thermophile.</title>
        <authorList>
            <person name="Amlacher S."/>
            <person name="Sarges P."/>
            <person name="Flemming D."/>
            <person name="van Noort V."/>
            <person name="Kunze R."/>
            <person name="Devos D.P."/>
            <person name="Arumugam M."/>
            <person name="Bork P."/>
            <person name="Hurt E."/>
        </authorList>
    </citation>
    <scope>NUCLEOTIDE SEQUENCE [LARGE SCALE GENOMIC DNA]</scope>
    <source>
        <strain evidence="8">DSM 1495 / CBS 144.50 / IMI 039719</strain>
    </source>
</reference>
<dbReference type="InterPro" id="IPR018957">
    <property type="entry name" value="Znf_C3HC4_RING-type"/>
</dbReference>
<keyword evidence="3" id="KW-0862">Zinc</keyword>
<dbReference type="RefSeq" id="XP_006697351.1">
    <property type="nucleotide sequence ID" value="XM_006697288.1"/>
</dbReference>
<feature type="compositionally biased region" description="Pro residues" evidence="5">
    <location>
        <begin position="499"/>
        <end position="508"/>
    </location>
</feature>
<evidence type="ECO:0000256" key="3">
    <source>
        <dbReference type="ARBA" id="ARBA00022833"/>
    </source>
</evidence>
<dbReference type="InterPro" id="IPR001841">
    <property type="entry name" value="Znf_RING"/>
</dbReference>
<dbReference type="Gene3D" id="3.30.40.10">
    <property type="entry name" value="Zinc/RING finger domain, C3HC4 (zinc finger)"/>
    <property type="match status" value="1"/>
</dbReference>
<keyword evidence="8" id="KW-1185">Reference proteome</keyword>
<dbReference type="PROSITE" id="PS50089">
    <property type="entry name" value="ZF_RING_2"/>
    <property type="match status" value="1"/>
</dbReference>
<evidence type="ECO:0000256" key="5">
    <source>
        <dbReference type="SAM" id="MobiDB-lite"/>
    </source>
</evidence>
<dbReference type="OrthoDB" id="1305878at2759"/>
<dbReference type="InterPro" id="IPR017907">
    <property type="entry name" value="Znf_RING_CS"/>
</dbReference>
<feature type="compositionally biased region" description="Basic and acidic residues" evidence="5">
    <location>
        <begin position="297"/>
        <end position="330"/>
    </location>
</feature>
<accession>G0SFG8</accession>
<dbReference type="OMA" id="QVHTRAT"/>
<evidence type="ECO:0000256" key="2">
    <source>
        <dbReference type="ARBA" id="ARBA00022771"/>
    </source>
</evidence>
<dbReference type="GO" id="GO:0016567">
    <property type="term" value="P:protein ubiquitination"/>
    <property type="evidence" value="ECO:0007669"/>
    <property type="project" value="TreeGrafter"/>
</dbReference>
<dbReference type="InterPro" id="IPR013083">
    <property type="entry name" value="Znf_RING/FYVE/PHD"/>
</dbReference>
<evidence type="ECO:0000313" key="7">
    <source>
        <dbReference type="EMBL" id="EGS17733.1"/>
    </source>
</evidence>
<evidence type="ECO:0000313" key="8">
    <source>
        <dbReference type="Proteomes" id="UP000008066"/>
    </source>
</evidence>
<dbReference type="HOGENOM" id="CLU_489154_0_0_1"/>
<dbReference type="PANTHER" id="PTHR16079">
    <property type="entry name" value="UBIQUITIN LIGASE PROTEIN CHFR"/>
    <property type="match status" value="1"/>
</dbReference>
<feature type="region of interest" description="Disordered" evidence="5">
    <location>
        <begin position="166"/>
        <end position="206"/>
    </location>
</feature>
<dbReference type="Pfam" id="PF00097">
    <property type="entry name" value="zf-C3HC4"/>
    <property type="match status" value="1"/>
</dbReference>